<evidence type="ECO:0000256" key="1">
    <source>
        <dbReference type="ARBA" id="ARBA00004651"/>
    </source>
</evidence>
<protein>
    <submittedName>
        <fullName evidence="8">Conserved protein</fullName>
    </submittedName>
</protein>
<proteinExistence type="predicted"/>
<keyword evidence="9" id="KW-1185">Reference proteome</keyword>
<dbReference type="STRING" id="1333998.M2A_0377"/>
<evidence type="ECO:0000256" key="3">
    <source>
        <dbReference type="ARBA" id="ARBA00022692"/>
    </source>
</evidence>
<name>A0A081B760_9HYPH</name>
<evidence type="ECO:0000256" key="6">
    <source>
        <dbReference type="SAM" id="Phobius"/>
    </source>
</evidence>
<reference evidence="8 9" key="1">
    <citation type="submission" date="2014-07" db="EMBL/GenBank/DDBJ databases">
        <title>Tepidicaulis marinum gen. nov., sp. nov., a novel marine bacterium denitrifying nitrate to nitrous oxide strictly under microaerobic conditions.</title>
        <authorList>
            <person name="Takeuchi M."/>
            <person name="Yamagishi T."/>
            <person name="Kamagata Y."/>
            <person name="Oshima K."/>
            <person name="Hattori M."/>
            <person name="Katayama T."/>
            <person name="Hanada S."/>
            <person name="Tamaki H."/>
            <person name="Marumo K."/>
            <person name="Maeda H."/>
            <person name="Nedachi M."/>
            <person name="Iwasaki W."/>
            <person name="Suwa Y."/>
            <person name="Sakata S."/>
        </authorList>
    </citation>
    <scope>NUCLEOTIDE SEQUENCE [LARGE SCALE GENOMIC DNA]</scope>
    <source>
        <strain evidence="8 9">MA2</strain>
    </source>
</reference>
<dbReference type="InterPro" id="IPR027379">
    <property type="entry name" value="CLS_N"/>
</dbReference>
<dbReference type="GO" id="GO:0005886">
    <property type="term" value="C:plasma membrane"/>
    <property type="evidence" value="ECO:0007669"/>
    <property type="project" value="UniProtKB-SubCell"/>
</dbReference>
<sequence length="57" mass="6032">MEVSGLFGLLLLIADVYAIVKTVQSGADTGAKVLWIVAIIIFPVIGVLAWFLFGPKG</sequence>
<evidence type="ECO:0000313" key="9">
    <source>
        <dbReference type="Proteomes" id="UP000028702"/>
    </source>
</evidence>
<dbReference type="Proteomes" id="UP000028702">
    <property type="component" value="Unassembled WGS sequence"/>
</dbReference>
<evidence type="ECO:0000256" key="2">
    <source>
        <dbReference type="ARBA" id="ARBA00022475"/>
    </source>
</evidence>
<evidence type="ECO:0000259" key="7">
    <source>
        <dbReference type="Pfam" id="PF13396"/>
    </source>
</evidence>
<dbReference type="AlphaFoldDB" id="A0A081B760"/>
<keyword evidence="4 6" id="KW-1133">Transmembrane helix</keyword>
<dbReference type="Pfam" id="PF13396">
    <property type="entry name" value="PLDc_N"/>
    <property type="match status" value="1"/>
</dbReference>
<comment type="subcellular location">
    <subcellularLocation>
        <location evidence="1">Cell membrane</location>
        <topology evidence="1">Multi-pass membrane protein</topology>
    </subcellularLocation>
</comment>
<evidence type="ECO:0000256" key="5">
    <source>
        <dbReference type="ARBA" id="ARBA00023136"/>
    </source>
</evidence>
<evidence type="ECO:0000313" key="8">
    <source>
        <dbReference type="EMBL" id="GAK43878.1"/>
    </source>
</evidence>
<organism evidence="8 9">
    <name type="scientific">Tepidicaulis marinus</name>
    <dbReference type="NCBI Taxonomy" id="1333998"/>
    <lineage>
        <taxon>Bacteria</taxon>
        <taxon>Pseudomonadati</taxon>
        <taxon>Pseudomonadota</taxon>
        <taxon>Alphaproteobacteria</taxon>
        <taxon>Hyphomicrobiales</taxon>
        <taxon>Parvibaculaceae</taxon>
        <taxon>Tepidicaulis</taxon>
    </lineage>
</organism>
<accession>A0A081B760</accession>
<feature type="transmembrane region" description="Helical" evidence="6">
    <location>
        <begin position="34"/>
        <end position="53"/>
    </location>
</feature>
<comment type="caution">
    <text evidence="8">The sequence shown here is derived from an EMBL/GenBank/DDBJ whole genome shotgun (WGS) entry which is preliminary data.</text>
</comment>
<dbReference type="eggNOG" id="ENOG5033ADY">
    <property type="taxonomic scope" value="Bacteria"/>
</dbReference>
<feature type="domain" description="Cardiolipin synthase N-terminal" evidence="7">
    <location>
        <begin position="13"/>
        <end position="55"/>
    </location>
</feature>
<keyword evidence="5 6" id="KW-0472">Membrane</keyword>
<evidence type="ECO:0000256" key="4">
    <source>
        <dbReference type="ARBA" id="ARBA00022989"/>
    </source>
</evidence>
<dbReference type="EMBL" id="BBIO01000001">
    <property type="protein sequence ID" value="GAK43878.1"/>
    <property type="molecule type" value="Genomic_DNA"/>
</dbReference>
<keyword evidence="2" id="KW-1003">Cell membrane</keyword>
<keyword evidence="3 6" id="KW-0812">Transmembrane</keyword>
<gene>
    <name evidence="8" type="ORF">M2A_0377</name>
</gene>